<dbReference type="PANTHER" id="PTHR11440">
    <property type="entry name" value="LECITHIN-CHOLESTEROL ACYLTRANSFERASE-RELATED"/>
    <property type="match status" value="1"/>
</dbReference>
<dbReference type="SUPFAM" id="SSF53474">
    <property type="entry name" value="alpha/beta-Hydrolases"/>
    <property type="match status" value="1"/>
</dbReference>
<evidence type="ECO:0000313" key="2">
    <source>
        <dbReference type="Proteomes" id="UP000310421"/>
    </source>
</evidence>
<gene>
    <name evidence="1" type="ORF">D6D20_02924</name>
</gene>
<keyword evidence="1" id="KW-0378">Hydrolase</keyword>
<sequence>MSLRLPARKLCLPPSRPLLTLPSTRLAPFSHGTVKREEKAEDPRLKDEVGDLVIEDQYAILREKYGKLRRSIEYSTDRADEVQDTPKNPIILAHGLMGFEELNIIPKAVLPGIQYWRGIREALAAKGIEVITATVPASGSIEARAQKLSEDIHKKAKGKSVNIIAGLDSRYMISQLKPANVKVLSLTTIATPHRGSSFADVMFSWIGPTNIPKLYTMLEFFGFETGAFSQLTQSYMSQTFNPKTPDREGISYYSYGATVNPRFWSMFRQSHRIIQKLEGENDGLVSVESAKWGTYKGTLKDVSHLDMINWTNRLRWFLWELTGNKRNFNAIAFYLDIADMLAKEGH</sequence>
<proteinExistence type="predicted"/>
<dbReference type="GO" id="GO:0016787">
    <property type="term" value="F:hydrolase activity"/>
    <property type="evidence" value="ECO:0007669"/>
    <property type="project" value="UniProtKB-KW"/>
</dbReference>
<comment type="caution">
    <text evidence="1">The sequence shown here is derived from an EMBL/GenBank/DDBJ whole genome shotgun (WGS) entry which is preliminary data.</text>
</comment>
<name>A0A4S8Z9K5_AURPU</name>
<dbReference type="AlphaFoldDB" id="A0A4S8Z9K5"/>
<dbReference type="InterPro" id="IPR029058">
    <property type="entry name" value="AB_hydrolase_fold"/>
</dbReference>
<protein>
    <submittedName>
        <fullName evidence="1">Alpha/beta-hydrolase</fullName>
    </submittedName>
</protein>
<dbReference type="EMBL" id="QZAN01000020">
    <property type="protein sequence ID" value="THW64362.1"/>
    <property type="molecule type" value="Genomic_DNA"/>
</dbReference>
<organism evidence="1 2">
    <name type="scientific">Aureobasidium pullulans</name>
    <name type="common">Black yeast</name>
    <name type="synonym">Pullularia pullulans</name>
    <dbReference type="NCBI Taxonomy" id="5580"/>
    <lineage>
        <taxon>Eukaryota</taxon>
        <taxon>Fungi</taxon>
        <taxon>Dikarya</taxon>
        <taxon>Ascomycota</taxon>
        <taxon>Pezizomycotina</taxon>
        <taxon>Dothideomycetes</taxon>
        <taxon>Dothideomycetidae</taxon>
        <taxon>Dothideales</taxon>
        <taxon>Saccotheciaceae</taxon>
        <taxon>Aureobasidium</taxon>
    </lineage>
</organism>
<dbReference type="Proteomes" id="UP000310421">
    <property type="component" value="Unassembled WGS sequence"/>
</dbReference>
<dbReference type="Gene3D" id="3.40.50.1820">
    <property type="entry name" value="alpha/beta hydrolase"/>
    <property type="match status" value="1"/>
</dbReference>
<accession>A0A4S8Z9K5</accession>
<evidence type="ECO:0000313" key="1">
    <source>
        <dbReference type="EMBL" id="THW64362.1"/>
    </source>
</evidence>
<reference evidence="1 2" key="1">
    <citation type="submission" date="2018-10" db="EMBL/GenBank/DDBJ databases">
        <title>Fifty Aureobasidium pullulans genomes reveal a recombining polyextremotolerant generalist.</title>
        <authorList>
            <person name="Gostincar C."/>
            <person name="Turk M."/>
            <person name="Zajc J."/>
            <person name="Gunde-Cimerman N."/>
        </authorList>
    </citation>
    <scope>NUCLEOTIDE SEQUENCE [LARGE SCALE GENOMIC DNA]</scope>
    <source>
        <strain evidence="1 2">EXF-10751</strain>
    </source>
</reference>